<dbReference type="EMBL" id="BMXP01000009">
    <property type="protein sequence ID" value="GGW93629.1"/>
    <property type="molecule type" value="Genomic_DNA"/>
</dbReference>
<accession>A0A918N0J8</accession>
<gene>
    <name evidence="1" type="ORF">GCM10007391_30060</name>
</gene>
<evidence type="ECO:0000313" key="1">
    <source>
        <dbReference type="EMBL" id="GGW93629.1"/>
    </source>
</evidence>
<reference evidence="1" key="1">
    <citation type="journal article" date="2014" name="Int. J. Syst. Evol. Microbiol.">
        <title>Complete genome sequence of Corynebacterium casei LMG S-19264T (=DSM 44701T), isolated from a smear-ripened cheese.</title>
        <authorList>
            <consortium name="US DOE Joint Genome Institute (JGI-PGF)"/>
            <person name="Walter F."/>
            <person name="Albersmeier A."/>
            <person name="Kalinowski J."/>
            <person name="Ruckert C."/>
        </authorList>
    </citation>
    <scope>NUCLEOTIDE SEQUENCE</scope>
    <source>
        <strain evidence="1">KCTC 22164</strain>
    </source>
</reference>
<sequence>MYKSESKKDAILESAQRLSGTSFAGLCSGKEEQIHNKSELNCAPANLSYRRQYYKDVIPINE</sequence>
<comment type="caution">
    <text evidence="1">The sequence shown here is derived from an EMBL/GenBank/DDBJ whole genome shotgun (WGS) entry which is preliminary data.</text>
</comment>
<proteinExistence type="predicted"/>
<name>A0A918N0J8_9ALTE</name>
<keyword evidence="2" id="KW-1185">Reference proteome</keyword>
<organism evidence="1 2">
    <name type="scientific">Alteromonas halophila</name>
    <dbReference type="NCBI Taxonomy" id="516698"/>
    <lineage>
        <taxon>Bacteria</taxon>
        <taxon>Pseudomonadati</taxon>
        <taxon>Pseudomonadota</taxon>
        <taxon>Gammaproteobacteria</taxon>
        <taxon>Alteromonadales</taxon>
        <taxon>Alteromonadaceae</taxon>
        <taxon>Alteromonas/Salinimonas group</taxon>
        <taxon>Alteromonas</taxon>
    </lineage>
</organism>
<dbReference type="AlphaFoldDB" id="A0A918N0J8"/>
<reference evidence="1" key="2">
    <citation type="submission" date="2020-09" db="EMBL/GenBank/DDBJ databases">
        <authorList>
            <person name="Sun Q."/>
            <person name="Kim S."/>
        </authorList>
    </citation>
    <scope>NUCLEOTIDE SEQUENCE</scope>
    <source>
        <strain evidence="1">KCTC 22164</strain>
    </source>
</reference>
<evidence type="ECO:0000313" key="2">
    <source>
        <dbReference type="Proteomes" id="UP000631300"/>
    </source>
</evidence>
<dbReference type="Proteomes" id="UP000631300">
    <property type="component" value="Unassembled WGS sequence"/>
</dbReference>
<protein>
    <submittedName>
        <fullName evidence="1">Uncharacterized protein</fullName>
    </submittedName>
</protein>